<gene>
    <name evidence="2" type="ORF">SAMN05216389_104189</name>
</gene>
<dbReference type="STRING" id="930131.SAMN05216389_104189"/>
<protein>
    <submittedName>
        <fullName evidence="2">Catechol 2,3-dioxygenase</fullName>
    </submittedName>
</protein>
<dbReference type="PANTHER" id="PTHR43279:SF1">
    <property type="entry name" value="CATECHOL-2,3-DIOXYGENASE"/>
    <property type="match status" value="1"/>
</dbReference>
<dbReference type="AlphaFoldDB" id="A0A1I0B5C7"/>
<dbReference type="Gene3D" id="3.10.180.10">
    <property type="entry name" value="2,3-Dihydroxybiphenyl 1,2-Dioxygenase, domain 1"/>
    <property type="match status" value="2"/>
</dbReference>
<dbReference type="Pfam" id="PF00903">
    <property type="entry name" value="Glyoxalase"/>
    <property type="match status" value="1"/>
</dbReference>
<proteinExistence type="predicted"/>
<name>A0A1I0B5C7_9BACI</name>
<dbReference type="GO" id="GO:0051213">
    <property type="term" value="F:dioxygenase activity"/>
    <property type="evidence" value="ECO:0007669"/>
    <property type="project" value="UniProtKB-KW"/>
</dbReference>
<dbReference type="Proteomes" id="UP000198618">
    <property type="component" value="Unassembled WGS sequence"/>
</dbReference>
<dbReference type="InterPro" id="IPR037523">
    <property type="entry name" value="VOC_core"/>
</dbReference>
<dbReference type="PANTHER" id="PTHR43279">
    <property type="entry name" value="CATECHOL-2,3-DIOXYGENASE"/>
    <property type="match status" value="1"/>
</dbReference>
<dbReference type="PROSITE" id="PS51819">
    <property type="entry name" value="VOC"/>
    <property type="match status" value="1"/>
</dbReference>
<keyword evidence="3" id="KW-1185">Reference proteome</keyword>
<dbReference type="CDD" id="cd16359">
    <property type="entry name" value="VOC_BsCatE_like_C"/>
    <property type="match status" value="1"/>
</dbReference>
<keyword evidence="2" id="KW-0560">Oxidoreductase</keyword>
<dbReference type="SUPFAM" id="SSF54593">
    <property type="entry name" value="Glyoxalase/Bleomycin resistance protein/Dihydroxybiphenyl dioxygenase"/>
    <property type="match status" value="2"/>
</dbReference>
<organism evidence="2 3">
    <name type="scientific">Oceanobacillus limi</name>
    <dbReference type="NCBI Taxonomy" id="930131"/>
    <lineage>
        <taxon>Bacteria</taxon>
        <taxon>Bacillati</taxon>
        <taxon>Bacillota</taxon>
        <taxon>Bacilli</taxon>
        <taxon>Bacillales</taxon>
        <taxon>Bacillaceae</taxon>
        <taxon>Oceanobacillus</taxon>
    </lineage>
</organism>
<dbReference type="InterPro" id="IPR029068">
    <property type="entry name" value="Glyas_Bleomycin-R_OHBP_Dase"/>
</dbReference>
<dbReference type="EMBL" id="FOHE01000004">
    <property type="protein sequence ID" value="SET01947.1"/>
    <property type="molecule type" value="Genomic_DNA"/>
</dbReference>
<accession>A0A1I0B5C7</accession>
<dbReference type="OrthoDB" id="9792626at2"/>
<sequence length="280" mass="31145">MEKQFFQQPTIFVKDISINVTNLTQSLNFYQNVLGFHVLSQTNSKVVLTADGETPILSIEQPDNVTPKEPRTTGLYHFAILLPSRADLSAFLKHIIQQGVQLGASDHYVSEALYFNDPDGNGIEVYRDRPSTEWNWKDGQVAMATEPLDGDSLINESEKSWNGMPKETVMGHIHLHVADLKETENFYVNGLGMDIVTNYPGALFASYGGYHHHIGLNVWNGVGAKSPAENSVGLNWLRLVIPNETTREKIIQQLQDIGATVSNENTVEDPAGNRIKLTVL</sequence>
<dbReference type="RefSeq" id="WP_090868062.1">
    <property type="nucleotide sequence ID" value="NZ_FOHE01000004.1"/>
</dbReference>
<evidence type="ECO:0000313" key="3">
    <source>
        <dbReference type="Proteomes" id="UP000198618"/>
    </source>
</evidence>
<keyword evidence="2" id="KW-0223">Dioxygenase</keyword>
<dbReference type="InterPro" id="IPR004360">
    <property type="entry name" value="Glyas_Fos-R_dOase_dom"/>
</dbReference>
<evidence type="ECO:0000259" key="1">
    <source>
        <dbReference type="PROSITE" id="PS51819"/>
    </source>
</evidence>
<evidence type="ECO:0000313" key="2">
    <source>
        <dbReference type="EMBL" id="SET01947.1"/>
    </source>
</evidence>
<reference evidence="2 3" key="1">
    <citation type="submission" date="2016-10" db="EMBL/GenBank/DDBJ databases">
        <authorList>
            <person name="de Groot N.N."/>
        </authorList>
    </citation>
    <scope>NUCLEOTIDE SEQUENCE [LARGE SCALE GENOMIC DNA]</scope>
    <source>
        <strain evidence="2 3">IBRC-M 10780</strain>
    </source>
</reference>
<feature type="domain" description="VOC" evidence="1">
    <location>
        <begin position="12"/>
        <end position="128"/>
    </location>
</feature>